<feature type="region of interest" description="Disordered" evidence="1">
    <location>
        <begin position="369"/>
        <end position="395"/>
    </location>
</feature>
<feature type="transmembrane region" description="Helical" evidence="2">
    <location>
        <begin position="50"/>
        <end position="72"/>
    </location>
</feature>
<feature type="transmembrane region" description="Helical" evidence="2">
    <location>
        <begin position="293"/>
        <end position="315"/>
    </location>
</feature>
<keyword evidence="4" id="KW-1185">Reference proteome</keyword>
<evidence type="ECO:0000313" key="3">
    <source>
        <dbReference type="EMBL" id="EGO00608.1"/>
    </source>
</evidence>
<keyword evidence="2" id="KW-0812">Transmembrane</keyword>
<feature type="transmembrane region" description="Helical" evidence="2">
    <location>
        <begin position="148"/>
        <end position="167"/>
    </location>
</feature>
<dbReference type="HOGENOM" id="CLU_027213_0_0_1"/>
<dbReference type="STRING" id="936435.F8PRN8"/>
<dbReference type="InParanoid" id="F8PRN8"/>
<gene>
    <name evidence="3" type="ORF">SERLA73DRAFT_51272</name>
</gene>
<dbReference type="OrthoDB" id="2384193at2759"/>
<evidence type="ECO:0000313" key="4">
    <source>
        <dbReference type="Proteomes" id="UP000008063"/>
    </source>
</evidence>
<name>F8PRN8_SERL3</name>
<evidence type="ECO:0000256" key="2">
    <source>
        <dbReference type="SAM" id="Phobius"/>
    </source>
</evidence>
<feature type="compositionally biased region" description="Gly residues" evidence="1">
    <location>
        <begin position="369"/>
        <end position="384"/>
    </location>
</feature>
<reference evidence="4" key="1">
    <citation type="journal article" date="2011" name="Science">
        <title>The plant cell wall-decomposing machinery underlies the functional diversity of forest fungi.</title>
        <authorList>
            <person name="Eastwood D.C."/>
            <person name="Floudas D."/>
            <person name="Binder M."/>
            <person name="Majcherczyk A."/>
            <person name="Schneider P."/>
            <person name="Aerts A."/>
            <person name="Asiegbu F.O."/>
            <person name="Baker S.E."/>
            <person name="Barry K."/>
            <person name="Bendiksby M."/>
            <person name="Blumentritt M."/>
            <person name="Coutinho P.M."/>
            <person name="Cullen D."/>
            <person name="de Vries R.P."/>
            <person name="Gathman A."/>
            <person name="Goodell B."/>
            <person name="Henrissat B."/>
            <person name="Ihrmark K."/>
            <person name="Kauserud H."/>
            <person name="Kohler A."/>
            <person name="LaButti K."/>
            <person name="Lapidus A."/>
            <person name="Lavin J.L."/>
            <person name="Lee Y.-H."/>
            <person name="Lindquist E."/>
            <person name="Lilly W."/>
            <person name="Lucas S."/>
            <person name="Morin E."/>
            <person name="Murat C."/>
            <person name="Oguiza J.A."/>
            <person name="Park J."/>
            <person name="Pisabarro A.G."/>
            <person name="Riley R."/>
            <person name="Rosling A."/>
            <person name="Salamov A."/>
            <person name="Schmidt O."/>
            <person name="Schmutz J."/>
            <person name="Skrede I."/>
            <person name="Stenlid J."/>
            <person name="Wiebenga A."/>
            <person name="Xie X."/>
            <person name="Kuees U."/>
            <person name="Hibbett D.S."/>
            <person name="Hoffmeister D."/>
            <person name="Hoegberg N."/>
            <person name="Martin F."/>
            <person name="Grigoriev I.V."/>
            <person name="Watkinson S.C."/>
        </authorList>
    </citation>
    <scope>NUCLEOTIDE SEQUENCE [LARGE SCALE GENOMIC DNA]</scope>
    <source>
        <strain evidence="4">strain S7.3</strain>
    </source>
</reference>
<dbReference type="Proteomes" id="UP000008063">
    <property type="component" value="Unassembled WGS sequence"/>
</dbReference>
<proteinExistence type="predicted"/>
<feature type="transmembrane region" description="Helical" evidence="2">
    <location>
        <begin position="467"/>
        <end position="487"/>
    </location>
</feature>
<feature type="region of interest" description="Disordered" evidence="1">
    <location>
        <begin position="329"/>
        <end position="349"/>
    </location>
</feature>
<feature type="region of interest" description="Disordered" evidence="1">
    <location>
        <begin position="408"/>
        <end position="434"/>
    </location>
</feature>
<dbReference type="EMBL" id="GL945478">
    <property type="protein sequence ID" value="EGO00608.1"/>
    <property type="molecule type" value="Genomic_DNA"/>
</dbReference>
<feature type="transmembrane region" description="Helical" evidence="2">
    <location>
        <begin position="7"/>
        <end position="30"/>
    </location>
</feature>
<evidence type="ECO:0000256" key="1">
    <source>
        <dbReference type="SAM" id="MobiDB-lite"/>
    </source>
</evidence>
<dbReference type="AlphaFoldDB" id="F8PRN8"/>
<keyword evidence="2" id="KW-0472">Membrane</keyword>
<protein>
    <submittedName>
        <fullName evidence="3">Uncharacterized protein</fullName>
    </submittedName>
</protein>
<sequence length="489" mass="55087">MAHTSPAAMLVWAVFSLLLGVFLLFHLWSFDRFKCLKWNTGPYSGAFKRVMTYSYLCSVPLITVYSVGFAIIKYHYGFTYLPVQGVIPVPYEMWSHTARSAILPLYLCFSVGWSLEMVTHLEELCFWLFLVNAGSAQQDWFRSAYFRTWTFGSFVAVIYMPLVTIFTRQDPYKCEAYTFLAGSLGSLSLTIWFLPILWTFPVFLRSLRNEHVDINTIVRLTKFHELNVRPSPPSYLPTSLWRTNNAHCFQSLFVRQCIRVVFRFLFTVPFVILGIDGVRPHQHINDKMFPVDLLAMIAAVGCTVSSGITLVIFFPRSIETEIAARDASRIRRPDASHSTPTLRRTALDSSHVHSQYSQYPYACQCQEEGQGGGGGEGKKAGNGVGAVSDTPTPNFGVNGAGMGWAKEIDPDDKIRPPSVMMQPNRRTKNGDVELGGLSMLTEGNLTRHNASTMNRLVHQFTSPISEFCAFFAVYACAGFLVFSFWFLGL</sequence>
<feature type="transmembrane region" description="Helical" evidence="2">
    <location>
        <begin position="179"/>
        <end position="200"/>
    </location>
</feature>
<keyword evidence="2" id="KW-1133">Transmembrane helix</keyword>
<accession>F8PRN8</accession>
<feature type="transmembrane region" description="Helical" evidence="2">
    <location>
        <begin position="260"/>
        <end position="278"/>
    </location>
</feature>
<organism evidence="4">
    <name type="scientific">Serpula lacrymans var. lacrymans (strain S7.3)</name>
    <name type="common">Dry rot fungus</name>
    <dbReference type="NCBI Taxonomy" id="936435"/>
    <lineage>
        <taxon>Eukaryota</taxon>
        <taxon>Fungi</taxon>
        <taxon>Dikarya</taxon>
        <taxon>Basidiomycota</taxon>
        <taxon>Agaricomycotina</taxon>
        <taxon>Agaricomycetes</taxon>
        <taxon>Agaricomycetidae</taxon>
        <taxon>Boletales</taxon>
        <taxon>Coniophorineae</taxon>
        <taxon>Serpulaceae</taxon>
        <taxon>Serpula</taxon>
    </lineage>
</organism>